<evidence type="ECO:0000313" key="3">
    <source>
        <dbReference type="Proteomes" id="UP000828251"/>
    </source>
</evidence>
<proteinExistence type="predicted"/>
<feature type="compositionally biased region" description="Polar residues" evidence="1">
    <location>
        <begin position="1"/>
        <end position="13"/>
    </location>
</feature>
<evidence type="ECO:0000256" key="1">
    <source>
        <dbReference type="SAM" id="MobiDB-lite"/>
    </source>
</evidence>
<protein>
    <submittedName>
        <fullName evidence="2">Uncharacterized protein</fullName>
    </submittedName>
</protein>
<comment type="caution">
    <text evidence="2">The sequence shown here is derived from an EMBL/GenBank/DDBJ whole genome shotgun (WGS) entry which is preliminary data.</text>
</comment>
<dbReference type="EMBL" id="JAIQCV010000013">
    <property type="protein sequence ID" value="KAH1031534.1"/>
    <property type="molecule type" value="Genomic_DNA"/>
</dbReference>
<evidence type="ECO:0000313" key="2">
    <source>
        <dbReference type="EMBL" id="KAH1031534.1"/>
    </source>
</evidence>
<name>A0A9D3ZFA5_9ROSI</name>
<dbReference type="Proteomes" id="UP000828251">
    <property type="component" value="Unassembled WGS sequence"/>
</dbReference>
<keyword evidence="3" id="KW-1185">Reference proteome</keyword>
<organism evidence="2 3">
    <name type="scientific">Gossypium stocksii</name>
    <dbReference type="NCBI Taxonomy" id="47602"/>
    <lineage>
        <taxon>Eukaryota</taxon>
        <taxon>Viridiplantae</taxon>
        <taxon>Streptophyta</taxon>
        <taxon>Embryophyta</taxon>
        <taxon>Tracheophyta</taxon>
        <taxon>Spermatophyta</taxon>
        <taxon>Magnoliopsida</taxon>
        <taxon>eudicotyledons</taxon>
        <taxon>Gunneridae</taxon>
        <taxon>Pentapetalae</taxon>
        <taxon>rosids</taxon>
        <taxon>malvids</taxon>
        <taxon>Malvales</taxon>
        <taxon>Malvaceae</taxon>
        <taxon>Malvoideae</taxon>
        <taxon>Gossypium</taxon>
    </lineage>
</organism>
<accession>A0A9D3ZFA5</accession>
<gene>
    <name evidence="2" type="ORF">J1N35_043708</name>
</gene>
<feature type="region of interest" description="Disordered" evidence="1">
    <location>
        <begin position="1"/>
        <end position="23"/>
    </location>
</feature>
<sequence length="72" mass="7764">MSQKEMAMMTSNGHAEGSSGGVPTMNGLVAPTLRFKQCKVSVVRDFSPGCGRVAAPITRPMNKRQLTDLVKR</sequence>
<dbReference type="AlphaFoldDB" id="A0A9D3ZFA5"/>
<reference evidence="2 3" key="1">
    <citation type="journal article" date="2021" name="Plant Biotechnol. J.">
        <title>Multi-omics assisted identification of the key and species-specific regulatory components of drought-tolerant mechanisms in Gossypium stocksii.</title>
        <authorList>
            <person name="Yu D."/>
            <person name="Ke L."/>
            <person name="Zhang D."/>
            <person name="Wu Y."/>
            <person name="Sun Y."/>
            <person name="Mei J."/>
            <person name="Sun J."/>
            <person name="Sun Y."/>
        </authorList>
    </citation>
    <scope>NUCLEOTIDE SEQUENCE [LARGE SCALE GENOMIC DNA]</scope>
    <source>
        <strain evidence="3">cv. E1</strain>
        <tissue evidence="2">Leaf</tissue>
    </source>
</reference>